<dbReference type="InterPro" id="IPR027417">
    <property type="entry name" value="P-loop_NTPase"/>
</dbReference>
<protein>
    <submittedName>
        <fullName evidence="3">MoxR-like ATPase</fullName>
    </submittedName>
</protein>
<dbReference type="GO" id="GO:0016887">
    <property type="term" value="F:ATP hydrolysis activity"/>
    <property type="evidence" value="ECO:0007669"/>
    <property type="project" value="InterPro"/>
</dbReference>
<dbReference type="Proteomes" id="UP000198362">
    <property type="component" value="Unassembled WGS sequence"/>
</dbReference>
<dbReference type="SMART" id="SM00382">
    <property type="entry name" value="AAA"/>
    <property type="match status" value="1"/>
</dbReference>
<keyword evidence="4" id="KW-1185">Reference proteome</keyword>
<dbReference type="GO" id="GO:0005524">
    <property type="term" value="F:ATP binding"/>
    <property type="evidence" value="ECO:0007669"/>
    <property type="project" value="InterPro"/>
</dbReference>
<dbReference type="InterPro" id="IPR050764">
    <property type="entry name" value="CbbQ/NirQ/NorQ/GpvN"/>
</dbReference>
<evidence type="ECO:0000256" key="1">
    <source>
        <dbReference type="SAM" id="MobiDB-lite"/>
    </source>
</evidence>
<feature type="region of interest" description="Disordered" evidence="1">
    <location>
        <begin position="1"/>
        <end position="116"/>
    </location>
</feature>
<gene>
    <name evidence="3" type="ORF">SAMN05421812_116164</name>
</gene>
<reference evidence="3 4" key="1">
    <citation type="submission" date="2017-06" db="EMBL/GenBank/DDBJ databases">
        <authorList>
            <person name="Kim H.J."/>
            <person name="Triplett B.A."/>
        </authorList>
    </citation>
    <scope>NUCLEOTIDE SEQUENCE [LARGE SCALE GENOMIC DNA]</scope>
    <source>
        <strain evidence="3 4">CGMCC 4.5593</strain>
    </source>
</reference>
<proteinExistence type="predicted"/>
<feature type="compositionally biased region" description="Polar residues" evidence="1">
    <location>
        <begin position="1"/>
        <end position="19"/>
    </location>
</feature>
<sequence>MTPRTTHSAVQSPPANQTADEPRARATRSVSANQIADEPSAGAVRSVSAERVAPEPAVGPTRSVPANQIADEPSAGAVRSVSAERVAPEPAVGPTRSVPANQIADEPSAGAVRSVSAERVAPEPAVRVVRSVPADRMADEPGAGAVQRPPAEVRYAAELARLRETDDGERPPGWALSLRAARTFIVGDPAAGISRKFVGDPSLIDRALVTLATSRGLLLVGEPGTAKSLLSELLAAAVSGDSTLVIQGGAATTEDQIRYSWNYALLVAEGPSTRSLVAAPLLRGMAEGRVVRFEEITRCPLEVQDSLLSPLSDRMLAVPELSGDDGLVFARDGFTVIATANTRDRGVNEMSAALKRRFNFETVFPIPDLATELDLVEAQASELLARSGVRVPPRRDVLEVLVTAFRELRGGVTERGDTMERLSSVMSTAEAVSVAHAVGLRGWFLRGEAGQAADVVACLAGTAAKDNADDLARLRRYLEQQARAHAGEQWQALHAARHLLPG</sequence>
<organism evidence="3 4">
    <name type="scientific">Asanoa hainanensis</name>
    <dbReference type="NCBI Taxonomy" id="560556"/>
    <lineage>
        <taxon>Bacteria</taxon>
        <taxon>Bacillati</taxon>
        <taxon>Actinomycetota</taxon>
        <taxon>Actinomycetes</taxon>
        <taxon>Micromonosporales</taxon>
        <taxon>Micromonosporaceae</taxon>
        <taxon>Asanoa</taxon>
    </lineage>
</organism>
<dbReference type="InterPro" id="IPR011704">
    <property type="entry name" value="ATPase_dyneun-rel_AAA"/>
</dbReference>
<name>A0A239PAY2_9ACTN</name>
<accession>A0A239PAY2</accession>
<evidence type="ECO:0000313" key="3">
    <source>
        <dbReference type="EMBL" id="SNT64237.1"/>
    </source>
</evidence>
<evidence type="ECO:0000313" key="4">
    <source>
        <dbReference type="Proteomes" id="UP000198362"/>
    </source>
</evidence>
<dbReference type="Pfam" id="PF07728">
    <property type="entry name" value="AAA_5"/>
    <property type="match status" value="1"/>
</dbReference>
<dbReference type="SUPFAM" id="SSF52540">
    <property type="entry name" value="P-loop containing nucleoside triphosphate hydrolases"/>
    <property type="match status" value="1"/>
</dbReference>
<feature type="domain" description="AAA+ ATPase" evidence="2">
    <location>
        <begin position="213"/>
        <end position="368"/>
    </location>
</feature>
<dbReference type="Gene3D" id="3.40.50.300">
    <property type="entry name" value="P-loop containing nucleotide triphosphate hydrolases"/>
    <property type="match status" value="1"/>
</dbReference>
<dbReference type="AlphaFoldDB" id="A0A239PAY2"/>
<dbReference type="PANTHER" id="PTHR42759">
    <property type="entry name" value="MOXR FAMILY PROTEIN"/>
    <property type="match status" value="1"/>
</dbReference>
<dbReference type="EMBL" id="FZPH01000016">
    <property type="protein sequence ID" value="SNT64237.1"/>
    <property type="molecule type" value="Genomic_DNA"/>
</dbReference>
<dbReference type="PANTHER" id="PTHR42759:SF1">
    <property type="entry name" value="MAGNESIUM-CHELATASE SUBUNIT CHLD"/>
    <property type="match status" value="1"/>
</dbReference>
<evidence type="ECO:0000259" key="2">
    <source>
        <dbReference type="SMART" id="SM00382"/>
    </source>
</evidence>
<dbReference type="InterPro" id="IPR003593">
    <property type="entry name" value="AAA+_ATPase"/>
</dbReference>